<dbReference type="GO" id="GO:0071555">
    <property type="term" value="P:cell wall organization"/>
    <property type="evidence" value="ECO:0007669"/>
    <property type="project" value="UniProtKB-KW"/>
</dbReference>
<gene>
    <name evidence="2" type="primary">murT</name>
    <name evidence="5" type="ORF">FC90_GL000980</name>
</gene>
<dbReference type="HAMAP" id="MF_02214">
    <property type="entry name" value="Lipid_II_synth_MurT"/>
    <property type="match status" value="1"/>
</dbReference>
<keyword evidence="2" id="KW-0961">Cell wall biogenesis/degradation</keyword>
<feature type="binding site" evidence="2">
    <location>
        <position position="219"/>
    </location>
    <ligand>
        <name>Zn(2+)</name>
        <dbReference type="ChEBI" id="CHEBI:29105"/>
    </ligand>
</feature>
<dbReference type="InterPro" id="IPR036565">
    <property type="entry name" value="Mur-like_cat_sf"/>
</dbReference>
<evidence type="ECO:0000313" key="5">
    <source>
        <dbReference type="EMBL" id="KRM22378.1"/>
    </source>
</evidence>
<dbReference type="GO" id="GO:0016881">
    <property type="term" value="F:acid-amino acid ligase activity"/>
    <property type="evidence" value="ECO:0007669"/>
    <property type="project" value="InterPro"/>
</dbReference>
<keyword evidence="2" id="KW-0479">Metal-binding</keyword>
<feature type="domain" description="Lipid II isoglutaminyl synthase (glutamine-hydrolyzing) subunit MurT C-terminal" evidence="4">
    <location>
        <begin position="330"/>
        <end position="439"/>
    </location>
</feature>
<evidence type="ECO:0000256" key="2">
    <source>
        <dbReference type="HAMAP-Rule" id="MF_02214"/>
    </source>
</evidence>
<dbReference type="Pfam" id="PF08353">
    <property type="entry name" value="MurT_C"/>
    <property type="match status" value="1"/>
</dbReference>
<dbReference type="GO" id="GO:0140282">
    <property type="term" value="F:carbon-nitrogen ligase activity on lipid II"/>
    <property type="evidence" value="ECO:0007669"/>
    <property type="project" value="UniProtKB-UniRule"/>
</dbReference>
<dbReference type="Pfam" id="PF08245">
    <property type="entry name" value="Mur_ligase_M"/>
    <property type="match status" value="1"/>
</dbReference>
<comment type="similarity">
    <text evidence="2">Belongs to the MurCDEF family. MurT subfamily.</text>
</comment>
<dbReference type="Proteomes" id="UP000050823">
    <property type="component" value="Unassembled WGS sequence"/>
</dbReference>
<sequence>MIMNIERVASMTIKSSFAITAGRFSYWYLHTFMKGGSSLPGKIATKFDPAVLKQLTKNYDVIIITGTNGKTLTTALTVQTLKQKYDHIMTNSTGSNMMQGLTTAFLADHQQKGQRQLAVLEVDEANVEPLCHYIKPKAIVLTNIFRDQMDRFGEIYTTYNMILAGVKLVPEATLIMNADLPLFSSVELPNPKIYFGFNHLPDGEVMASSNTDGVLCPVCNHIIHYKFISYASQGKFYCPNCGFKRPELNEEVTAINQLRPTYSHFEINHAPFEISIGGMYNIYNALAAYSVGRYFDISVEAIQRAFTEDKRVFGRQEVIQVKDKAVTLVLVKNPVGLNQVLQMISSDPTDFALAMLLNANYADGIDTSWIWDGEFETLLKQHIPSVITGGERGDDIAFRLKVAGVTADQLHETSDLDATLAAIEAAPTKHVYVLATYTAVLQLRSKMAAANYIKKGLSV</sequence>
<keyword evidence="2" id="KW-0133">Cell shape</keyword>
<dbReference type="GO" id="GO:0008270">
    <property type="term" value="F:zinc ion binding"/>
    <property type="evidence" value="ECO:0007669"/>
    <property type="project" value="UniProtKB-UniRule"/>
</dbReference>
<dbReference type="GO" id="GO:0008360">
    <property type="term" value="P:regulation of cell shape"/>
    <property type="evidence" value="ECO:0007669"/>
    <property type="project" value="UniProtKB-KW"/>
</dbReference>
<evidence type="ECO:0000259" key="4">
    <source>
        <dbReference type="Pfam" id="PF08353"/>
    </source>
</evidence>
<protein>
    <recommendedName>
        <fullName evidence="2">Lipid II isoglutaminyl synthase (glutamine-hydrolyzing) subunit MurT</fullName>
        <ecNumber evidence="2">6.3.5.13</ecNumber>
    </recommendedName>
</protein>
<comment type="subunit">
    <text evidence="2">Forms a heterodimer with GatD.</text>
</comment>
<keyword evidence="2" id="KW-0547">Nucleotide-binding</keyword>
<organism evidence="5 6">
    <name type="scientific">Latilactobacillus graminis DSM 20719</name>
    <dbReference type="NCBI Taxonomy" id="1423752"/>
    <lineage>
        <taxon>Bacteria</taxon>
        <taxon>Bacillati</taxon>
        <taxon>Bacillota</taxon>
        <taxon>Bacilli</taxon>
        <taxon>Lactobacillales</taxon>
        <taxon>Lactobacillaceae</taxon>
        <taxon>Latilactobacillus</taxon>
    </lineage>
</organism>
<comment type="catalytic activity">
    <reaction evidence="2">
        <text>beta-D-GlcNAc-(1-&gt;4)-Mur2Ac(oyl-L-Ala-gamma-D-Glu-L-Lys-D-Ala-D-Ala)-di-trans,octa-cis-undecaprenyl diphosphate + L-glutamine + ATP + H2O = beta-D-GlcNAc-(1-&gt;4)-Mur2Ac(oyl-L-Ala-D-isoglutaminyl-L-Lys-D-Ala-D-Ala)-di-trans,octa-cis-undecaprenyl diphosphate + L-glutamate + ADP + phosphate + H(+)</text>
        <dbReference type="Rhea" id="RHEA:57928"/>
        <dbReference type="ChEBI" id="CHEBI:15377"/>
        <dbReference type="ChEBI" id="CHEBI:15378"/>
        <dbReference type="ChEBI" id="CHEBI:29985"/>
        <dbReference type="ChEBI" id="CHEBI:30616"/>
        <dbReference type="ChEBI" id="CHEBI:43474"/>
        <dbReference type="ChEBI" id="CHEBI:58359"/>
        <dbReference type="ChEBI" id="CHEBI:60033"/>
        <dbReference type="ChEBI" id="CHEBI:62233"/>
        <dbReference type="ChEBI" id="CHEBI:456216"/>
        <dbReference type="EC" id="6.3.5.13"/>
    </reaction>
</comment>
<feature type="active site" evidence="2">
    <location>
        <position position="366"/>
    </location>
</feature>
<accession>A0AA89I0L6</accession>
<dbReference type="PANTHER" id="PTHR23135">
    <property type="entry name" value="MUR LIGASE FAMILY MEMBER"/>
    <property type="match status" value="1"/>
</dbReference>
<comment type="pathway">
    <text evidence="1 2">Cell wall biogenesis; peptidoglycan biosynthesis.</text>
</comment>
<comment type="caution">
    <text evidence="5">The sequence shown here is derived from an EMBL/GenBank/DDBJ whole genome shotgun (WGS) entry which is preliminary data.</text>
</comment>
<reference evidence="5 6" key="1">
    <citation type="journal article" date="2015" name="Genome Announc.">
        <title>Expanding the biotechnology potential of lactobacilli through comparative genomics of 213 strains and associated genera.</title>
        <authorList>
            <person name="Sun Z."/>
            <person name="Harris H.M."/>
            <person name="McCann A."/>
            <person name="Guo C."/>
            <person name="Argimon S."/>
            <person name="Zhang W."/>
            <person name="Yang X."/>
            <person name="Jeffery I.B."/>
            <person name="Cooney J.C."/>
            <person name="Kagawa T.F."/>
            <person name="Liu W."/>
            <person name="Song Y."/>
            <person name="Salvetti E."/>
            <person name="Wrobel A."/>
            <person name="Rasinkangas P."/>
            <person name="Parkhill J."/>
            <person name="Rea M.C."/>
            <person name="O'Sullivan O."/>
            <person name="Ritari J."/>
            <person name="Douillard F.P."/>
            <person name="Paul Ross R."/>
            <person name="Yang R."/>
            <person name="Briner A.E."/>
            <person name="Felis G.E."/>
            <person name="de Vos W.M."/>
            <person name="Barrangou R."/>
            <person name="Klaenhammer T.R."/>
            <person name="Caufield P.W."/>
            <person name="Cui Y."/>
            <person name="Zhang H."/>
            <person name="O'Toole P.W."/>
        </authorList>
    </citation>
    <scope>NUCLEOTIDE SEQUENCE [LARGE SCALE GENOMIC DNA]</scope>
    <source>
        <strain evidence="5 6">DSM 20719</strain>
    </source>
</reference>
<comment type="catalytic activity">
    <reaction evidence="2">
        <text>beta-D-GlcNAc-(1-&gt;4)-Mur2Ac(oyl-L-Ala-gamma-D-Glu-L-Lys-D-Ala-D-Ala)-di-trans,octa-cis-undecaprenyl diphosphate + ATP = beta-D-GlcNAc-(1-&gt;4)-Mur2Ac(oyl-L-Ala-gamma-D-O-P-Glu-L-Lys-D-Ala-D-Ala)-di-trans,octa-cis-undecaprenyl diphosphate + ADP</text>
        <dbReference type="Rhea" id="RHEA:59488"/>
        <dbReference type="ChEBI" id="CHEBI:30616"/>
        <dbReference type="ChEBI" id="CHEBI:60033"/>
        <dbReference type="ChEBI" id="CHEBI:143132"/>
        <dbReference type="ChEBI" id="CHEBI:456216"/>
    </reaction>
</comment>
<keyword evidence="2" id="KW-0067">ATP-binding</keyword>
<dbReference type="InterPro" id="IPR043703">
    <property type="entry name" value="Lipid_II_synth_MurT"/>
</dbReference>
<comment type="function">
    <text evidence="2">The lipid II isoglutaminyl synthase complex catalyzes the formation of alpha-D-isoglutamine in the cell wall lipid II stem peptide. The MurT subunit catalyzes the ATP-dependent amidation of D-glutamate residue of lipid II, converting it to an isoglutamine residue.</text>
</comment>
<dbReference type="PANTHER" id="PTHR23135:SF7">
    <property type="entry name" value="LIPID II ISOGLUTAMINYL SYNTHASE (GLUTAMINE-HYDROLYZING) SUBUNIT MURT"/>
    <property type="match status" value="1"/>
</dbReference>
<keyword evidence="2 5" id="KW-0436">Ligase</keyword>
<dbReference type="EMBL" id="AYZB01000035">
    <property type="protein sequence ID" value="KRM22378.1"/>
    <property type="molecule type" value="Genomic_DNA"/>
</dbReference>
<keyword evidence="2" id="KW-0573">Peptidoglycan synthesis</keyword>
<dbReference type="GO" id="GO:0009252">
    <property type="term" value="P:peptidoglycan biosynthetic process"/>
    <property type="evidence" value="ECO:0007669"/>
    <property type="project" value="UniProtKB-UniRule"/>
</dbReference>
<dbReference type="InterPro" id="IPR013221">
    <property type="entry name" value="Mur_ligase_cen"/>
</dbReference>
<feature type="binding site" evidence="2">
    <location>
        <position position="216"/>
    </location>
    <ligand>
        <name>Zn(2+)</name>
        <dbReference type="ChEBI" id="CHEBI:29105"/>
    </ligand>
</feature>
<dbReference type="InterPro" id="IPR013564">
    <property type="entry name" value="MurT_C"/>
</dbReference>
<dbReference type="GO" id="GO:0005524">
    <property type="term" value="F:ATP binding"/>
    <property type="evidence" value="ECO:0007669"/>
    <property type="project" value="UniProtKB-UniRule"/>
</dbReference>
<evidence type="ECO:0000256" key="1">
    <source>
        <dbReference type="ARBA" id="ARBA00004752"/>
    </source>
</evidence>
<comment type="catalytic activity">
    <reaction evidence="2">
        <text>beta-D-GlcNAc-(1-&gt;4)-Mur2Ac(oyl-L-Ala-gamma-D-O-P-Glu-L-Lys-D-Ala-D-Ala)-di-trans,octa-cis-undecaprenyl diphosphate + NH4(+) = beta-D-GlcNAc-(1-&gt;4)-Mur2Ac(oyl-L-Ala-D-isoglutaminyl-L-Lys-D-Ala-D-Ala)-di-trans,octa-cis-undecaprenyl diphosphate + phosphate + H(+)</text>
        <dbReference type="Rhea" id="RHEA:57932"/>
        <dbReference type="ChEBI" id="CHEBI:15378"/>
        <dbReference type="ChEBI" id="CHEBI:28938"/>
        <dbReference type="ChEBI" id="CHEBI:43474"/>
        <dbReference type="ChEBI" id="CHEBI:62233"/>
        <dbReference type="ChEBI" id="CHEBI:143132"/>
    </reaction>
</comment>
<feature type="binding site" evidence="2">
    <location>
        <position position="241"/>
    </location>
    <ligand>
        <name>Zn(2+)</name>
        <dbReference type="ChEBI" id="CHEBI:29105"/>
    </ligand>
</feature>
<feature type="binding site" evidence="2">
    <location>
        <position position="238"/>
    </location>
    <ligand>
        <name>Zn(2+)</name>
        <dbReference type="ChEBI" id="CHEBI:29105"/>
    </ligand>
</feature>
<proteinExistence type="inferred from homology"/>
<evidence type="ECO:0000259" key="3">
    <source>
        <dbReference type="Pfam" id="PF08245"/>
    </source>
</evidence>
<dbReference type="Gene3D" id="3.40.1190.10">
    <property type="entry name" value="Mur-like, catalytic domain"/>
    <property type="match status" value="1"/>
</dbReference>
<feature type="domain" description="Mur ligase central" evidence="3">
    <location>
        <begin position="64"/>
        <end position="290"/>
    </location>
</feature>
<evidence type="ECO:0000313" key="6">
    <source>
        <dbReference type="Proteomes" id="UP000050823"/>
    </source>
</evidence>
<dbReference type="EC" id="6.3.5.13" evidence="2"/>
<dbReference type="AlphaFoldDB" id="A0AA89I0L6"/>
<dbReference type="SUPFAM" id="SSF53623">
    <property type="entry name" value="MurD-like peptide ligases, catalytic domain"/>
    <property type="match status" value="1"/>
</dbReference>
<name>A0AA89I0L6_9LACO</name>
<keyword evidence="2" id="KW-0862">Zinc</keyword>